<name>A0ACC7S5W7_DOLFA</name>
<dbReference type="Proteomes" id="UP001517388">
    <property type="component" value="Unassembled WGS sequence"/>
</dbReference>
<evidence type="ECO:0000313" key="2">
    <source>
        <dbReference type="Proteomes" id="UP001517388"/>
    </source>
</evidence>
<gene>
    <name evidence="1" type="ORF">FJR39_12305</name>
</gene>
<keyword evidence="2" id="KW-1185">Reference proteome</keyword>
<sequence>MSRNNKKNSTNPIIRTIRCHLNAKEDVLRQVWEEMTQKNTPLIVQLLEDVSEQPEFDTKKETGEISKKEITELRKSLTKDSDLEKQSGRFRSSADSFVQEVYSALASLLW</sequence>
<protein>
    <submittedName>
        <fullName evidence="1">Uncharacterized protein</fullName>
    </submittedName>
</protein>
<reference evidence="2" key="1">
    <citation type="journal article" date="2020" name="Toxins">
        <title>Phylogenomic Analysis of Secondary Metabolism in the Toxic Cyanobacterial Genera Anabaena, Dolichospermum and Aphanizomenon.</title>
        <authorList>
            <person name="Oesterholm J."/>
            <person name="Popin R.V."/>
            <person name="Fewer D.P."/>
            <person name="Sivonen K."/>
        </authorList>
    </citation>
    <scope>NUCLEOTIDE SEQUENCE [LARGE SCALE GENOMIC DNA]</scope>
    <source>
        <strain evidence="2">UHCC 0037</strain>
    </source>
</reference>
<organism evidence="1 2">
    <name type="scientific">Dolichospermum flos-aquae UHCC 0037</name>
    <dbReference type="NCBI Taxonomy" id="2590026"/>
    <lineage>
        <taxon>Bacteria</taxon>
        <taxon>Bacillati</taxon>
        <taxon>Cyanobacteriota</taxon>
        <taxon>Cyanophyceae</taxon>
        <taxon>Nostocales</taxon>
        <taxon>Aphanizomenonaceae</taxon>
        <taxon>Dolichospermum</taxon>
    </lineage>
</organism>
<evidence type="ECO:0000313" key="1">
    <source>
        <dbReference type="EMBL" id="MTJ43928.1"/>
    </source>
</evidence>
<proteinExistence type="predicted"/>
<comment type="caution">
    <text evidence="1">The sequence shown here is derived from an EMBL/GenBank/DDBJ whole genome shotgun (WGS) entry which is preliminary data.</text>
</comment>
<dbReference type="EMBL" id="VILF01000003">
    <property type="protein sequence ID" value="MTJ43928.1"/>
    <property type="molecule type" value="Genomic_DNA"/>
</dbReference>
<accession>A0ACC7S5W7</accession>